<dbReference type="Gene3D" id="3.10.490.20">
    <property type="match status" value="1"/>
</dbReference>
<dbReference type="Pfam" id="PF18199">
    <property type="entry name" value="Dynein_C"/>
    <property type="match status" value="1"/>
</dbReference>
<evidence type="ECO:0000313" key="3">
    <source>
        <dbReference type="Proteomes" id="UP000008792"/>
    </source>
</evidence>
<proteinExistence type="predicted"/>
<dbReference type="Proteomes" id="UP000008792">
    <property type="component" value="Unassembled WGS sequence"/>
</dbReference>
<dbReference type="AlphaFoldDB" id="A0A0Q9W0U9"/>
<gene>
    <name evidence="2" type="primary">Dvir\GJ27129</name>
    <name evidence="2" type="ORF">Dvir_GJ27129</name>
</gene>
<dbReference type="STRING" id="7244.A0A0Q9W0U9"/>
<dbReference type="GO" id="GO:0051959">
    <property type="term" value="F:dynein light intermediate chain binding"/>
    <property type="evidence" value="ECO:0007669"/>
    <property type="project" value="InterPro"/>
</dbReference>
<sequence length="323" mass="36494">MWPSFDKPDAFGQHSNADIASLIGETRMLFTTLLSMQVQSSGSVSAENAENKVSDLAKDILINTPDEINYEQTAKIIGIIRTPLEVVLLQEIERYNALLDDMRTQLRNLRRGIQGLVVMSSDLEDIYTAVSDGRVPLQWLKAYNSLKPLAAWARDLTFRVSHFNTWAKTLRAPTLFWLAAYTFPTGFLTAVLQTSARSSKTPIDELSWEFFVFVEEDANATRIIREGGGAYVHNLYLEGAGWLRKNQCLQDSLPMELICPLPVIHFKPVENLKKRSRGIYHCPAYYYPIRSGSFVIAIDLKSGVEKPEYWIKRGTAILLSLAN</sequence>
<dbReference type="FunFam" id="1.20.1270.280:FF:000007">
    <property type="entry name" value="dynein heavy chain 2, axonemal"/>
    <property type="match status" value="1"/>
</dbReference>
<reference evidence="2 3" key="1">
    <citation type="journal article" date="2007" name="Nature">
        <title>Evolution of genes and genomes on the Drosophila phylogeny.</title>
        <authorList>
            <consortium name="Drosophila 12 Genomes Consortium"/>
            <person name="Clark A.G."/>
            <person name="Eisen M.B."/>
            <person name="Smith D.R."/>
            <person name="Bergman C.M."/>
            <person name="Oliver B."/>
            <person name="Markow T.A."/>
            <person name="Kaufman T.C."/>
            <person name="Kellis M."/>
            <person name="Gelbart W."/>
            <person name="Iyer V.N."/>
            <person name="Pollard D.A."/>
            <person name="Sackton T.B."/>
            <person name="Larracuente A.M."/>
            <person name="Singh N.D."/>
            <person name="Abad J.P."/>
            <person name="Abt D.N."/>
            <person name="Adryan B."/>
            <person name="Aguade M."/>
            <person name="Akashi H."/>
            <person name="Anderson W.W."/>
            <person name="Aquadro C.F."/>
            <person name="Ardell D.H."/>
            <person name="Arguello R."/>
            <person name="Artieri C.G."/>
            <person name="Barbash D.A."/>
            <person name="Barker D."/>
            <person name="Barsanti P."/>
            <person name="Batterham P."/>
            <person name="Batzoglou S."/>
            <person name="Begun D."/>
            <person name="Bhutkar A."/>
            <person name="Blanco E."/>
            <person name="Bosak S.A."/>
            <person name="Bradley R.K."/>
            <person name="Brand A.D."/>
            <person name="Brent M.R."/>
            <person name="Brooks A.N."/>
            <person name="Brown R.H."/>
            <person name="Butlin R.K."/>
            <person name="Caggese C."/>
            <person name="Calvi B.R."/>
            <person name="Bernardo de Carvalho A."/>
            <person name="Caspi A."/>
            <person name="Castrezana S."/>
            <person name="Celniker S.E."/>
            <person name="Chang J.L."/>
            <person name="Chapple C."/>
            <person name="Chatterji S."/>
            <person name="Chinwalla A."/>
            <person name="Civetta A."/>
            <person name="Clifton S.W."/>
            <person name="Comeron J.M."/>
            <person name="Costello J.C."/>
            <person name="Coyne J.A."/>
            <person name="Daub J."/>
            <person name="David R.G."/>
            <person name="Delcher A.L."/>
            <person name="Delehaunty K."/>
            <person name="Do C.B."/>
            <person name="Ebling H."/>
            <person name="Edwards K."/>
            <person name="Eickbush T."/>
            <person name="Evans J.D."/>
            <person name="Filipski A."/>
            <person name="Findeiss S."/>
            <person name="Freyhult E."/>
            <person name="Fulton L."/>
            <person name="Fulton R."/>
            <person name="Garcia A.C."/>
            <person name="Gardiner A."/>
            <person name="Garfield D.A."/>
            <person name="Garvin B.E."/>
            <person name="Gibson G."/>
            <person name="Gilbert D."/>
            <person name="Gnerre S."/>
            <person name="Godfrey J."/>
            <person name="Good R."/>
            <person name="Gotea V."/>
            <person name="Gravely B."/>
            <person name="Greenberg A.J."/>
            <person name="Griffiths-Jones S."/>
            <person name="Gross S."/>
            <person name="Guigo R."/>
            <person name="Gustafson E.A."/>
            <person name="Haerty W."/>
            <person name="Hahn M.W."/>
            <person name="Halligan D.L."/>
            <person name="Halpern A.L."/>
            <person name="Halter G.M."/>
            <person name="Han M.V."/>
            <person name="Heger A."/>
            <person name="Hillier L."/>
            <person name="Hinrichs A.S."/>
            <person name="Holmes I."/>
            <person name="Hoskins R.A."/>
            <person name="Hubisz M.J."/>
            <person name="Hultmark D."/>
            <person name="Huntley M.A."/>
            <person name="Jaffe D.B."/>
            <person name="Jagadeeshan S."/>
            <person name="Jeck W.R."/>
            <person name="Johnson J."/>
            <person name="Jones C.D."/>
            <person name="Jordan W.C."/>
            <person name="Karpen G.H."/>
            <person name="Kataoka E."/>
            <person name="Keightley P.D."/>
            <person name="Kheradpour P."/>
            <person name="Kirkness E.F."/>
            <person name="Koerich L.B."/>
            <person name="Kristiansen K."/>
            <person name="Kudrna D."/>
            <person name="Kulathinal R.J."/>
            <person name="Kumar S."/>
            <person name="Kwok R."/>
            <person name="Lander E."/>
            <person name="Langley C.H."/>
            <person name="Lapoint R."/>
            <person name="Lazzaro B.P."/>
            <person name="Lee S.J."/>
            <person name="Levesque L."/>
            <person name="Li R."/>
            <person name="Lin C.F."/>
            <person name="Lin M.F."/>
            <person name="Lindblad-Toh K."/>
            <person name="Llopart A."/>
            <person name="Long M."/>
            <person name="Low L."/>
            <person name="Lozovsky E."/>
            <person name="Lu J."/>
            <person name="Luo M."/>
            <person name="Machado C.A."/>
            <person name="Makalowski W."/>
            <person name="Marzo M."/>
            <person name="Matsuda M."/>
            <person name="Matzkin L."/>
            <person name="McAllister B."/>
            <person name="McBride C.S."/>
            <person name="McKernan B."/>
            <person name="McKernan K."/>
            <person name="Mendez-Lago M."/>
            <person name="Minx P."/>
            <person name="Mollenhauer M.U."/>
            <person name="Montooth K."/>
            <person name="Mount S.M."/>
            <person name="Mu X."/>
            <person name="Myers E."/>
            <person name="Negre B."/>
            <person name="Newfeld S."/>
            <person name="Nielsen R."/>
            <person name="Noor M.A."/>
            <person name="O'Grady P."/>
            <person name="Pachter L."/>
            <person name="Papaceit M."/>
            <person name="Parisi M.J."/>
            <person name="Parisi M."/>
            <person name="Parts L."/>
            <person name="Pedersen J.S."/>
            <person name="Pesole G."/>
            <person name="Phillippy A.M."/>
            <person name="Ponting C.P."/>
            <person name="Pop M."/>
            <person name="Porcelli D."/>
            <person name="Powell J.R."/>
            <person name="Prohaska S."/>
            <person name="Pruitt K."/>
            <person name="Puig M."/>
            <person name="Quesneville H."/>
            <person name="Ram K.R."/>
            <person name="Rand D."/>
            <person name="Rasmussen M.D."/>
            <person name="Reed L.K."/>
            <person name="Reenan R."/>
            <person name="Reily A."/>
            <person name="Remington K.A."/>
            <person name="Rieger T.T."/>
            <person name="Ritchie M.G."/>
            <person name="Robin C."/>
            <person name="Rogers Y.H."/>
            <person name="Rohde C."/>
            <person name="Rozas J."/>
            <person name="Rubenfield M.J."/>
            <person name="Ruiz A."/>
            <person name="Russo S."/>
            <person name="Salzberg S.L."/>
            <person name="Sanchez-Gracia A."/>
            <person name="Saranga D.J."/>
            <person name="Sato H."/>
            <person name="Schaeffer S.W."/>
            <person name="Schatz M.C."/>
            <person name="Schlenke T."/>
            <person name="Schwartz R."/>
            <person name="Segarra C."/>
            <person name="Singh R.S."/>
            <person name="Sirot L."/>
            <person name="Sirota M."/>
            <person name="Sisneros N.B."/>
            <person name="Smith C.D."/>
            <person name="Smith T.F."/>
            <person name="Spieth J."/>
            <person name="Stage D.E."/>
            <person name="Stark A."/>
            <person name="Stephan W."/>
            <person name="Strausberg R.L."/>
            <person name="Strempel S."/>
            <person name="Sturgill D."/>
            <person name="Sutton G."/>
            <person name="Sutton G.G."/>
            <person name="Tao W."/>
            <person name="Teichmann S."/>
            <person name="Tobari Y.N."/>
            <person name="Tomimura Y."/>
            <person name="Tsolas J.M."/>
            <person name="Valente V.L."/>
            <person name="Venter E."/>
            <person name="Venter J.C."/>
            <person name="Vicario S."/>
            <person name="Vieira F.G."/>
            <person name="Vilella A.J."/>
            <person name="Villasante A."/>
            <person name="Walenz B."/>
            <person name="Wang J."/>
            <person name="Wasserman M."/>
            <person name="Watts T."/>
            <person name="Wilson D."/>
            <person name="Wilson R.K."/>
            <person name="Wing R.A."/>
            <person name="Wolfner M.F."/>
            <person name="Wong A."/>
            <person name="Wong G.K."/>
            <person name="Wu C.I."/>
            <person name="Wu G."/>
            <person name="Yamamoto D."/>
            <person name="Yang H.P."/>
            <person name="Yang S.P."/>
            <person name="Yorke J.A."/>
            <person name="Yoshida K."/>
            <person name="Zdobnov E."/>
            <person name="Zhang P."/>
            <person name="Zhang Y."/>
            <person name="Zimin A.V."/>
            <person name="Baldwin J."/>
            <person name="Abdouelleil A."/>
            <person name="Abdulkadir J."/>
            <person name="Abebe A."/>
            <person name="Abera B."/>
            <person name="Abreu J."/>
            <person name="Acer S.C."/>
            <person name="Aftuck L."/>
            <person name="Alexander A."/>
            <person name="An P."/>
            <person name="Anderson E."/>
            <person name="Anderson S."/>
            <person name="Arachi H."/>
            <person name="Azer M."/>
            <person name="Bachantsang P."/>
            <person name="Barry A."/>
            <person name="Bayul T."/>
            <person name="Berlin A."/>
            <person name="Bessette D."/>
            <person name="Bloom T."/>
            <person name="Blye J."/>
            <person name="Boguslavskiy L."/>
            <person name="Bonnet C."/>
            <person name="Boukhgalter B."/>
            <person name="Bourzgui I."/>
            <person name="Brown A."/>
            <person name="Cahill P."/>
            <person name="Channer S."/>
            <person name="Cheshatsang Y."/>
            <person name="Chuda L."/>
            <person name="Citroen M."/>
            <person name="Collymore A."/>
            <person name="Cooke P."/>
            <person name="Costello M."/>
            <person name="D'Aco K."/>
            <person name="Daza R."/>
            <person name="De Haan G."/>
            <person name="DeGray S."/>
            <person name="DeMaso C."/>
            <person name="Dhargay N."/>
            <person name="Dooley K."/>
            <person name="Dooley E."/>
            <person name="Doricent M."/>
            <person name="Dorje P."/>
            <person name="Dorjee K."/>
            <person name="Dupes A."/>
            <person name="Elong R."/>
            <person name="Falk J."/>
            <person name="Farina A."/>
            <person name="Faro S."/>
            <person name="Ferguson D."/>
            <person name="Fisher S."/>
            <person name="Foley C.D."/>
            <person name="Franke A."/>
            <person name="Friedrich D."/>
            <person name="Gadbois L."/>
            <person name="Gearin G."/>
            <person name="Gearin C.R."/>
            <person name="Giannoukos G."/>
            <person name="Goode T."/>
            <person name="Graham J."/>
            <person name="Grandbois E."/>
            <person name="Grewal S."/>
            <person name="Gyaltsen K."/>
            <person name="Hafez N."/>
            <person name="Hagos B."/>
            <person name="Hall J."/>
            <person name="Henson C."/>
            <person name="Hollinger A."/>
            <person name="Honan T."/>
            <person name="Huard M.D."/>
            <person name="Hughes L."/>
            <person name="Hurhula B."/>
            <person name="Husby M.E."/>
            <person name="Kamat A."/>
            <person name="Kanga B."/>
            <person name="Kashin S."/>
            <person name="Khazanovich D."/>
            <person name="Kisner P."/>
            <person name="Lance K."/>
            <person name="Lara M."/>
            <person name="Lee W."/>
            <person name="Lennon N."/>
            <person name="Letendre F."/>
            <person name="LeVine R."/>
            <person name="Lipovsky A."/>
            <person name="Liu X."/>
            <person name="Liu J."/>
            <person name="Liu S."/>
            <person name="Lokyitsang T."/>
            <person name="Lokyitsang Y."/>
            <person name="Lubonja R."/>
            <person name="Lui A."/>
            <person name="MacDonald P."/>
            <person name="Magnisalis V."/>
            <person name="Maru K."/>
            <person name="Matthews C."/>
            <person name="McCusker W."/>
            <person name="McDonough S."/>
            <person name="Mehta T."/>
            <person name="Meldrim J."/>
            <person name="Meneus L."/>
            <person name="Mihai O."/>
            <person name="Mihalev A."/>
            <person name="Mihova T."/>
            <person name="Mittelman R."/>
            <person name="Mlenga V."/>
            <person name="Montmayeur A."/>
            <person name="Mulrain L."/>
            <person name="Navidi A."/>
            <person name="Naylor J."/>
            <person name="Negash T."/>
            <person name="Nguyen T."/>
            <person name="Nguyen N."/>
            <person name="Nicol R."/>
            <person name="Norbu C."/>
            <person name="Norbu N."/>
            <person name="Novod N."/>
            <person name="O'Neill B."/>
            <person name="Osman S."/>
            <person name="Markiewicz E."/>
            <person name="Oyono O.L."/>
            <person name="Patti C."/>
            <person name="Phunkhang P."/>
            <person name="Pierre F."/>
            <person name="Priest M."/>
            <person name="Raghuraman S."/>
            <person name="Rege F."/>
            <person name="Reyes R."/>
            <person name="Rise C."/>
            <person name="Rogov P."/>
            <person name="Ross K."/>
            <person name="Ryan E."/>
            <person name="Settipalli S."/>
            <person name="Shea T."/>
            <person name="Sherpa N."/>
            <person name="Shi L."/>
            <person name="Shih D."/>
            <person name="Sparrow T."/>
            <person name="Spaulding J."/>
            <person name="Stalker J."/>
            <person name="Stange-Thomann N."/>
            <person name="Stavropoulos S."/>
            <person name="Stone C."/>
            <person name="Strader C."/>
            <person name="Tesfaye S."/>
            <person name="Thomson T."/>
            <person name="Thoulutsang Y."/>
            <person name="Thoulutsang D."/>
            <person name="Topham K."/>
            <person name="Topping I."/>
            <person name="Tsamla T."/>
            <person name="Vassiliev H."/>
            <person name="Vo A."/>
            <person name="Wangchuk T."/>
            <person name="Wangdi T."/>
            <person name="Weiand M."/>
            <person name="Wilkinson J."/>
            <person name="Wilson A."/>
            <person name="Yadav S."/>
            <person name="Young G."/>
            <person name="Yu Q."/>
            <person name="Zembek L."/>
            <person name="Zhong D."/>
            <person name="Zimmer A."/>
            <person name="Zwirko Z."/>
            <person name="Jaffe D.B."/>
            <person name="Alvarez P."/>
            <person name="Brockman W."/>
            <person name="Butler J."/>
            <person name="Chin C."/>
            <person name="Gnerre S."/>
            <person name="Grabherr M."/>
            <person name="Kleber M."/>
            <person name="Mauceli E."/>
            <person name="MacCallum I."/>
        </authorList>
    </citation>
    <scope>NUCLEOTIDE SEQUENCE [LARGE SCALE GENOMIC DNA]</scope>
    <source>
        <strain evidence="3">Tucson 15010-1051.87</strain>
    </source>
</reference>
<dbReference type="EMBL" id="CH940692">
    <property type="protein sequence ID" value="KRF78578.1"/>
    <property type="molecule type" value="Genomic_DNA"/>
</dbReference>
<dbReference type="Gene3D" id="1.20.1270.280">
    <property type="match status" value="1"/>
</dbReference>
<protein>
    <recommendedName>
        <fullName evidence="1">Dynein heavy chain C-terminal domain-containing protein</fullName>
    </recommendedName>
</protein>
<evidence type="ECO:0000313" key="2">
    <source>
        <dbReference type="EMBL" id="KRF78578.1"/>
    </source>
</evidence>
<name>A0A0Q9W0U9_DROVI</name>
<dbReference type="SMR" id="A0A0Q9W0U9"/>
<dbReference type="InterPro" id="IPR043160">
    <property type="entry name" value="Dynein_C_barrel"/>
</dbReference>
<organism evidence="2 3">
    <name type="scientific">Drosophila virilis</name>
    <name type="common">Fruit fly</name>
    <dbReference type="NCBI Taxonomy" id="7244"/>
    <lineage>
        <taxon>Eukaryota</taxon>
        <taxon>Metazoa</taxon>
        <taxon>Ecdysozoa</taxon>
        <taxon>Arthropoda</taxon>
        <taxon>Hexapoda</taxon>
        <taxon>Insecta</taxon>
        <taxon>Pterygota</taxon>
        <taxon>Neoptera</taxon>
        <taxon>Endopterygota</taxon>
        <taxon>Diptera</taxon>
        <taxon>Brachycera</taxon>
        <taxon>Muscomorpha</taxon>
        <taxon>Ephydroidea</taxon>
        <taxon>Drosophilidae</taxon>
        <taxon>Drosophila</taxon>
    </lineage>
</organism>
<dbReference type="GO" id="GO:0030286">
    <property type="term" value="C:dynein complex"/>
    <property type="evidence" value="ECO:0007669"/>
    <property type="project" value="InterPro"/>
</dbReference>
<dbReference type="GO" id="GO:0007018">
    <property type="term" value="P:microtubule-based movement"/>
    <property type="evidence" value="ECO:0007669"/>
    <property type="project" value="InterPro"/>
</dbReference>
<keyword evidence="3" id="KW-1185">Reference proteome</keyword>
<dbReference type="PANTHER" id="PTHR22878">
    <property type="entry name" value="DYNEIN HEAVY CHAIN 6, AXONEMAL-LIKE-RELATED"/>
    <property type="match status" value="1"/>
</dbReference>
<dbReference type="GO" id="GO:0045505">
    <property type="term" value="F:dynein intermediate chain binding"/>
    <property type="evidence" value="ECO:0007669"/>
    <property type="project" value="InterPro"/>
</dbReference>
<dbReference type="InParanoid" id="A0A0Q9W0U9"/>
<dbReference type="FunFam" id="3.10.490.20:FF:000008">
    <property type="entry name" value="dynein heavy chain 2, axonemal"/>
    <property type="match status" value="1"/>
</dbReference>
<accession>A0A0Q9W0U9</accession>
<dbReference type="InterPro" id="IPR041228">
    <property type="entry name" value="Dynein_C"/>
</dbReference>
<dbReference type="OrthoDB" id="7814166at2759"/>
<feature type="domain" description="Dynein heavy chain C-terminal" evidence="1">
    <location>
        <begin position="25"/>
        <end position="319"/>
    </location>
</feature>
<evidence type="ECO:0000259" key="1">
    <source>
        <dbReference type="Pfam" id="PF18199"/>
    </source>
</evidence>
<dbReference type="InterPro" id="IPR026983">
    <property type="entry name" value="DHC"/>
</dbReference>
<dbReference type="PANTHER" id="PTHR22878:SF68">
    <property type="entry name" value="DYNEIN HEAVY CHAIN 6, AXONEMAL-LIKE"/>
    <property type="match status" value="1"/>
</dbReference>